<organism evidence="1 2">
    <name type="scientific">Microdochium bolleyi</name>
    <dbReference type="NCBI Taxonomy" id="196109"/>
    <lineage>
        <taxon>Eukaryota</taxon>
        <taxon>Fungi</taxon>
        <taxon>Dikarya</taxon>
        <taxon>Ascomycota</taxon>
        <taxon>Pezizomycotina</taxon>
        <taxon>Sordariomycetes</taxon>
        <taxon>Xylariomycetidae</taxon>
        <taxon>Xylariales</taxon>
        <taxon>Microdochiaceae</taxon>
        <taxon>Microdochium</taxon>
    </lineage>
</organism>
<protein>
    <submittedName>
        <fullName evidence="1">Uncharacterized protein</fullName>
    </submittedName>
</protein>
<evidence type="ECO:0000313" key="1">
    <source>
        <dbReference type="EMBL" id="KXJ87846.1"/>
    </source>
</evidence>
<dbReference type="STRING" id="196109.A0A136ISR5"/>
<dbReference type="AlphaFoldDB" id="A0A136ISR5"/>
<dbReference type="InParanoid" id="A0A136ISR5"/>
<dbReference type="EMBL" id="KQ964260">
    <property type="protein sequence ID" value="KXJ87846.1"/>
    <property type="molecule type" value="Genomic_DNA"/>
</dbReference>
<proteinExistence type="predicted"/>
<reference evidence="2" key="1">
    <citation type="submission" date="2016-02" db="EMBL/GenBank/DDBJ databases">
        <title>Draft genome sequence of Microdochium bolleyi, a fungal endophyte of beachgrass.</title>
        <authorList>
            <consortium name="DOE Joint Genome Institute"/>
            <person name="David A.S."/>
            <person name="May G."/>
            <person name="Haridas S."/>
            <person name="Lim J."/>
            <person name="Wang M."/>
            <person name="Labutti K."/>
            <person name="Lipzen A."/>
            <person name="Barry K."/>
            <person name="Grigoriev I.V."/>
        </authorList>
    </citation>
    <scope>NUCLEOTIDE SEQUENCE [LARGE SCALE GENOMIC DNA]</scope>
    <source>
        <strain evidence="2">J235TASD1</strain>
    </source>
</reference>
<evidence type="ECO:0000313" key="2">
    <source>
        <dbReference type="Proteomes" id="UP000070501"/>
    </source>
</evidence>
<dbReference type="OrthoDB" id="5985073at2759"/>
<sequence length="482" mass="55510">MRYTSIPCREPPAETAAVSAYFSSQIHTLYEQLAAHQVRMAASLAEEGLPAIDTERGIFLHLKNDRQDFDYYSTPFCHHRKLHAHRLTLEDPETLPQLPFVRRLFLTQGGTNRHVHEAEHDGVRPISLRSVLECLVRLPGVEEIDCDWLWEWHPLALSGRGQRHYTRVWEGPWRDARREFGAAMADPEAQLGYPIPPTLTRTRLWFWHERCLFEDEQARAMPDLVAPALRDPLCAGLGILAAQLEELDLRAYITEDLFPAADAPVTEQWSRMRRLKIEFHACRPDGSWYFVGPRGEDPHPTGYPIPDGNEDGAREFYPPLETTAEDEELDELWEDDPWDGHGGEYDADNFRTEPVAERIEPLLAAFAAAVKSMDALEDADMFVWLGWCPGHQRQAEYGDAAPYDIEDGTHRWGVRYIAGGNRDSTEGGPRFEWQVGDWRPSERVLKMFEELGSQEWLDFKFCSNGSPRAVRYELSNRRHRIY</sequence>
<accession>A0A136ISR5</accession>
<keyword evidence="2" id="KW-1185">Reference proteome</keyword>
<dbReference type="Proteomes" id="UP000070501">
    <property type="component" value="Unassembled WGS sequence"/>
</dbReference>
<name>A0A136ISR5_9PEZI</name>
<gene>
    <name evidence="1" type="ORF">Micbo1qcDRAFT_215022</name>
</gene>